<dbReference type="OrthoDB" id="3240858at2759"/>
<dbReference type="HOGENOM" id="CLU_2198932_0_0_1"/>
<proteinExistence type="predicted"/>
<dbReference type="EMBL" id="KN823161">
    <property type="protein sequence ID" value="KIO20795.1"/>
    <property type="molecule type" value="Genomic_DNA"/>
</dbReference>
<name>A0A0C3PZA4_9AGAM</name>
<evidence type="ECO:0000313" key="2">
    <source>
        <dbReference type="Proteomes" id="UP000054248"/>
    </source>
</evidence>
<evidence type="ECO:0000313" key="1">
    <source>
        <dbReference type="EMBL" id="KIO20795.1"/>
    </source>
</evidence>
<dbReference type="Proteomes" id="UP000054248">
    <property type="component" value="Unassembled WGS sequence"/>
</dbReference>
<keyword evidence="2" id="KW-1185">Reference proteome</keyword>
<reference evidence="2" key="2">
    <citation type="submission" date="2015-01" db="EMBL/GenBank/DDBJ databases">
        <title>Evolutionary Origins and Diversification of the Mycorrhizal Mutualists.</title>
        <authorList>
            <consortium name="DOE Joint Genome Institute"/>
            <consortium name="Mycorrhizal Genomics Consortium"/>
            <person name="Kohler A."/>
            <person name="Kuo A."/>
            <person name="Nagy L.G."/>
            <person name="Floudas D."/>
            <person name="Copeland A."/>
            <person name="Barry K.W."/>
            <person name="Cichocki N."/>
            <person name="Veneault-Fourrey C."/>
            <person name="LaButti K."/>
            <person name="Lindquist E.A."/>
            <person name="Lipzen A."/>
            <person name="Lundell T."/>
            <person name="Morin E."/>
            <person name="Murat C."/>
            <person name="Riley R."/>
            <person name="Ohm R."/>
            <person name="Sun H."/>
            <person name="Tunlid A."/>
            <person name="Henrissat B."/>
            <person name="Grigoriev I.V."/>
            <person name="Hibbett D.S."/>
            <person name="Martin F."/>
        </authorList>
    </citation>
    <scope>NUCLEOTIDE SEQUENCE [LARGE SCALE GENOMIC DNA]</scope>
    <source>
        <strain evidence="2">MUT 4182</strain>
    </source>
</reference>
<gene>
    <name evidence="1" type="ORF">M407DRAFT_133853</name>
</gene>
<dbReference type="AlphaFoldDB" id="A0A0C3PZA4"/>
<reference evidence="1 2" key="1">
    <citation type="submission" date="2014-04" db="EMBL/GenBank/DDBJ databases">
        <authorList>
            <consortium name="DOE Joint Genome Institute"/>
            <person name="Kuo A."/>
            <person name="Girlanda M."/>
            <person name="Perotto S."/>
            <person name="Kohler A."/>
            <person name="Nagy L.G."/>
            <person name="Floudas D."/>
            <person name="Copeland A."/>
            <person name="Barry K.W."/>
            <person name="Cichocki N."/>
            <person name="Veneault-Fourrey C."/>
            <person name="LaButti K."/>
            <person name="Lindquist E.A."/>
            <person name="Lipzen A."/>
            <person name="Lundell T."/>
            <person name="Morin E."/>
            <person name="Murat C."/>
            <person name="Sun H."/>
            <person name="Tunlid A."/>
            <person name="Henrissat B."/>
            <person name="Grigoriev I.V."/>
            <person name="Hibbett D.S."/>
            <person name="Martin F."/>
            <person name="Nordberg H.P."/>
            <person name="Cantor M.N."/>
            <person name="Hua S.X."/>
        </authorList>
    </citation>
    <scope>NUCLEOTIDE SEQUENCE [LARGE SCALE GENOMIC DNA]</scope>
    <source>
        <strain evidence="1 2">MUT 4182</strain>
    </source>
</reference>
<protein>
    <submittedName>
        <fullName evidence="1">Uncharacterized protein</fullName>
    </submittedName>
</protein>
<sequence length="108" mass="11181">MSAVNQQPVAMNAMSANGPVATQPTVAQMEQQQHNHACEKRGGFMGSVLRLRGGGAGKDCLLGAIGCFLCCECCEGCCDASLTSSAAPARFAASLPGRTYGVEGLWRI</sequence>
<organism evidence="1 2">
    <name type="scientific">Tulasnella calospora MUT 4182</name>
    <dbReference type="NCBI Taxonomy" id="1051891"/>
    <lineage>
        <taxon>Eukaryota</taxon>
        <taxon>Fungi</taxon>
        <taxon>Dikarya</taxon>
        <taxon>Basidiomycota</taxon>
        <taxon>Agaricomycotina</taxon>
        <taxon>Agaricomycetes</taxon>
        <taxon>Cantharellales</taxon>
        <taxon>Tulasnellaceae</taxon>
        <taxon>Tulasnella</taxon>
    </lineage>
</organism>
<accession>A0A0C3PZA4</accession>